<reference evidence="21 22" key="1">
    <citation type="submission" date="2019-05" db="EMBL/GenBank/DDBJ databases">
        <title>Panacibacter sp. strain 17mud1-8 Genome sequencing and assembly.</title>
        <authorList>
            <person name="Chhetri G."/>
        </authorList>
    </citation>
    <scope>NUCLEOTIDE SEQUENCE [LARGE SCALE GENOMIC DNA]</scope>
    <source>
        <strain evidence="21 22">17mud1-8</strain>
    </source>
</reference>
<dbReference type="OrthoDB" id="5401121at2"/>
<keyword evidence="22" id="KW-1185">Reference proteome</keyword>
<evidence type="ECO:0000256" key="12">
    <source>
        <dbReference type="ARBA" id="ARBA00022777"/>
    </source>
</evidence>
<dbReference type="SMART" id="SM00387">
    <property type="entry name" value="HATPase_c"/>
    <property type="match status" value="1"/>
</dbReference>
<dbReference type="InterPro" id="IPR003594">
    <property type="entry name" value="HATPase_dom"/>
</dbReference>
<evidence type="ECO:0000256" key="13">
    <source>
        <dbReference type="ARBA" id="ARBA00022840"/>
    </source>
</evidence>
<dbReference type="Gene3D" id="3.30.565.10">
    <property type="entry name" value="Histidine kinase-like ATPase, C-terminal domain"/>
    <property type="match status" value="1"/>
</dbReference>
<keyword evidence="19" id="KW-0472">Membrane</keyword>
<dbReference type="CDD" id="cd16917">
    <property type="entry name" value="HATPase_UhpB-NarQ-NarX-like"/>
    <property type="match status" value="1"/>
</dbReference>
<evidence type="ECO:0000256" key="3">
    <source>
        <dbReference type="ARBA" id="ARBA00004496"/>
    </source>
</evidence>
<evidence type="ECO:0000256" key="18">
    <source>
        <dbReference type="ARBA" id="ARBA00030800"/>
    </source>
</evidence>
<keyword evidence="9" id="KW-0808">Transferase</keyword>
<dbReference type="AlphaFoldDB" id="A0A4U3L790"/>
<evidence type="ECO:0000256" key="8">
    <source>
        <dbReference type="ARBA" id="ARBA00022553"/>
    </source>
</evidence>
<evidence type="ECO:0000256" key="4">
    <source>
        <dbReference type="ARBA" id="ARBA00012438"/>
    </source>
</evidence>
<comment type="catalytic activity">
    <reaction evidence="1">
        <text>ATP + protein L-histidine = ADP + protein N-phospho-L-histidine.</text>
        <dbReference type="EC" id="2.7.13.3"/>
    </reaction>
</comment>
<dbReference type="GO" id="GO:0046872">
    <property type="term" value="F:metal ion binding"/>
    <property type="evidence" value="ECO:0007669"/>
    <property type="project" value="UniProtKB-KW"/>
</dbReference>
<dbReference type="GO" id="GO:0000155">
    <property type="term" value="F:phosphorelay sensor kinase activity"/>
    <property type="evidence" value="ECO:0007669"/>
    <property type="project" value="InterPro"/>
</dbReference>
<evidence type="ECO:0000256" key="19">
    <source>
        <dbReference type="SAM" id="Phobius"/>
    </source>
</evidence>
<dbReference type="GO" id="GO:0046983">
    <property type="term" value="F:protein dimerization activity"/>
    <property type="evidence" value="ECO:0007669"/>
    <property type="project" value="InterPro"/>
</dbReference>
<proteinExistence type="predicted"/>
<evidence type="ECO:0000313" key="22">
    <source>
        <dbReference type="Proteomes" id="UP000305848"/>
    </source>
</evidence>
<evidence type="ECO:0000256" key="11">
    <source>
        <dbReference type="ARBA" id="ARBA00022741"/>
    </source>
</evidence>
<accession>A0A4U3L790</accession>
<keyword evidence="8" id="KW-0597">Phosphoprotein</keyword>
<keyword evidence="11" id="KW-0547">Nucleotide-binding</keyword>
<dbReference type="InterPro" id="IPR011712">
    <property type="entry name" value="Sig_transdc_His_kin_sub3_dim/P"/>
</dbReference>
<comment type="subcellular location">
    <subcellularLocation>
        <location evidence="3">Cytoplasm</location>
    </subcellularLocation>
</comment>
<keyword evidence="14" id="KW-0408">Iron</keyword>
<comment type="function">
    <text evidence="17">Member of the two-component regulatory system NreB/NreC involved in the control of dissimilatory nitrate/nitrite reduction in response to oxygen. NreB functions as a direct oxygen sensor histidine kinase which is autophosphorylated, in the absence of oxygen, probably at the conserved histidine residue, and transfers its phosphate group probably to a conserved aspartate residue of NreC. NreB/NreC activates the expression of the nitrate (narGHJI) and nitrite (nir) reductase operons, as well as the putative nitrate transporter gene narT.</text>
</comment>
<evidence type="ECO:0000256" key="15">
    <source>
        <dbReference type="ARBA" id="ARBA00023012"/>
    </source>
</evidence>
<comment type="cofactor">
    <cofactor evidence="2">
        <name>[4Fe-4S] cluster</name>
        <dbReference type="ChEBI" id="CHEBI:49883"/>
    </cofactor>
</comment>
<evidence type="ECO:0000256" key="16">
    <source>
        <dbReference type="ARBA" id="ARBA00023014"/>
    </source>
</evidence>
<keyword evidence="13" id="KW-0067">ATP-binding</keyword>
<dbReference type="InterPro" id="IPR005467">
    <property type="entry name" value="His_kinase_dom"/>
</dbReference>
<keyword evidence="10" id="KW-0479">Metal-binding</keyword>
<dbReference type="PANTHER" id="PTHR24421:SF10">
    <property type="entry name" value="NITRATE_NITRITE SENSOR PROTEIN NARQ"/>
    <property type="match status" value="1"/>
</dbReference>
<dbReference type="InterPro" id="IPR004358">
    <property type="entry name" value="Sig_transdc_His_kin-like_C"/>
</dbReference>
<dbReference type="Pfam" id="PF02518">
    <property type="entry name" value="HATPase_c"/>
    <property type="match status" value="1"/>
</dbReference>
<dbReference type="RefSeq" id="WP_137260864.1">
    <property type="nucleotide sequence ID" value="NZ_SZQL01000003.1"/>
</dbReference>
<gene>
    <name evidence="21" type="ORF">FC093_06125</name>
</gene>
<dbReference type="PRINTS" id="PR00344">
    <property type="entry name" value="BCTRLSENSOR"/>
</dbReference>
<dbReference type="Gene3D" id="1.20.5.1930">
    <property type="match status" value="1"/>
</dbReference>
<evidence type="ECO:0000313" key="21">
    <source>
        <dbReference type="EMBL" id="TKK70319.1"/>
    </source>
</evidence>
<evidence type="ECO:0000256" key="6">
    <source>
        <dbReference type="ARBA" id="ARBA00022485"/>
    </source>
</evidence>
<dbReference type="InterPro" id="IPR050482">
    <property type="entry name" value="Sensor_HK_TwoCompSys"/>
</dbReference>
<dbReference type="EMBL" id="SZQL01000003">
    <property type="protein sequence ID" value="TKK70319.1"/>
    <property type="molecule type" value="Genomic_DNA"/>
</dbReference>
<evidence type="ECO:0000259" key="20">
    <source>
        <dbReference type="PROSITE" id="PS50109"/>
    </source>
</evidence>
<dbReference type="InterPro" id="IPR036890">
    <property type="entry name" value="HATPase_C_sf"/>
</dbReference>
<comment type="caution">
    <text evidence="21">The sequence shown here is derived from an EMBL/GenBank/DDBJ whole genome shotgun (WGS) entry which is preliminary data.</text>
</comment>
<keyword evidence="19" id="KW-0812">Transmembrane</keyword>
<feature type="transmembrane region" description="Helical" evidence="19">
    <location>
        <begin position="6"/>
        <end position="29"/>
    </location>
</feature>
<dbReference type="EC" id="2.7.13.3" evidence="4"/>
<evidence type="ECO:0000256" key="9">
    <source>
        <dbReference type="ARBA" id="ARBA00022679"/>
    </source>
</evidence>
<keyword evidence="7" id="KW-0963">Cytoplasm</keyword>
<evidence type="ECO:0000256" key="14">
    <source>
        <dbReference type="ARBA" id="ARBA00023004"/>
    </source>
</evidence>
<dbReference type="PROSITE" id="PS50109">
    <property type="entry name" value="HIS_KIN"/>
    <property type="match status" value="1"/>
</dbReference>
<evidence type="ECO:0000256" key="17">
    <source>
        <dbReference type="ARBA" id="ARBA00024827"/>
    </source>
</evidence>
<dbReference type="GO" id="GO:0016020">
    <property type="term" value="C:membrane"/>
    <property type="evidence" value="ECO:0007669"/>
    <property type="project" value="InterPro"/>
</dbReference>
<evidence type="ECO:0000256" key="7">
    <source>
        <dbReference type="ARBA" id="ARBA00022490"/>
    </source>
</evidence>
<evidence type="ECO:0000256" key="5">
    <source>
        <dbReference type="ARBA" id="ARBA00017322"/>
    </source>
</evidence>
<dbReference type="GO" id="GO:0005524">
    <property type="term" value="F:ATP binding"/>
    <property type="evidence" value="ECO:0007669"/>
    <property type="project" value="UniProtKB-KW"/>
</dbReference>
<organism evidence="21 22">
    <name type="scientific">Ilyomonas limi</name>
    <dbReference type="NCBI Taxonomy" id="2575867"/>
    <lineage>
        <taxon>Bacteria</taxon>
        <taxon>Pseudomonadati</taxon>
        <taxon>Bacteroidota</taxon>
        <taxon>Chitinophagia</taxon>
        <taxon>Chitinophagales</taxon>
        <taxon>Chitinophagaceae</taxon>
        <taxon>Ilyomonas</taxon>
    </lineage>
</organism>
<keyword evidence="16" id="KW-0411">Iron-sulfur</keyword>
<keyword evidence="6" id="KW-0004">4Fe-4S</keyword>
<dbReference type="SUPFAM" id="SSF55874">
    <property type="entry name" value="ATPase domain of HSP90 chaperone/DNA topoisomerase II/histidine kinase"/>
    <property type="match status" value="1"/>
</dbReference>
<dbReference type="GO" id="GO:0051539">
    <property type="term" value="F:4 iron, 4 sulfur cluster binding"/>
    <property type="evidence" value="ECO:0007669"/>
    <property type="project" value="UniProtKB-KW"/>
</dbReference>
<evidence type="ECO:0000256" key="2">
    <source>
        <dbReference type="ARBA" id="ARBA00001966"/>
    </source>
</evidence>
<keyword evidence="19" id="KW-1133">Transmembrane helix</keyword>
<feature type="domain" description="Histidine kinase" evidence="20">
    <location>
        <begin position="67"/>
        <end position="258"/>
    </location>
</feature>
<keyword evidence="15" id="KW-0902">Two-component regulatory system</keyword>
<dbReference type="GO" id="GO:0005737">
    <property type="term" value="C:cytoplasm"/>
    <property type="evidence" value="ECO:0007669"/>
    <property type="project" value="UniProtKB-SubCell"/>
</dbReference>
<keyword evidence="12 21" id="KW-0418">Kinase</keyword>
<name>A0A4U3L790_9BACT</name>
<sequence length="261" mass="29536">MAAAEIIKIVFFASLLAVLLLLFFIMIIVQYRNRYNHYIQEKLELQSQYNEALLQSQLETHESTLHQISEELHDNIGQLLSSTKMLLDVTGMNLNNTPDTFKTAEATLNKAIQDLRALSKSLNKEWLHQFNIVDNLKAETERINTAGTIHIQYTTSATYLPLQPEAQVMLFRIVQEALQNSIKHAHARDIAIQTSSTDERIIVTVEDDGIGINQDGKPLTGVGILNMQHRTKLLGGTIAWNRLPNRGTQVLITLPVQQENR</sequence>
<evidence type="ECO:0000256" key="1">
    <source>
        <dbReference type="ARBA" id="ARBA00000085"/>
    </source>
</evidence>
<dbReference type="Pfam" id="PF07730">
    <property type="entry name" value="HisKA_3"/>
    <property type="match status" value="1"/>
</dbReference>
<evidence type="ECO:0000256" key="10">
    <source>
        <dbReference type="ARBA" id="ARBA00022723"/>
    </source>
</evidence>
<dbReference type="Proteomes" id="UP000305848">
    <property type="component" value="Unassembled WGS sequence"/>
</dbReference>
<dbReference type="PANTHER" id="PTHR24421">
    <property type="entry name" value="NITRATE/NITRITE SENSOR PROTEIN NARX-RELATED"/>
    <property type="match status" value="1"/>
</dbReference>
<protein>
    <recommendedName>
        <fullName evidence="5">Oxygen sensor histidine kinase NreB</fullName>
        <ecNumber evidence="4">2.7.13.3</ecNumber>
    </recommendedName>
    <alternativeName>
        <fullName evidence="18">Nitrogen regulation protein B</fullName>
    </alternativeName>
</protein>